<dbReference type="Proteomes" id="UP000290289">
    <property type="component" value="Chromosome 5"/>
</dbReference>
<evidence type="ECO:0000313" key="2">
    <source>
        <dbReference type="Proteomes" id="UP000290289"/>
    </source>
</evidence>
<organism evidence="1 2">
    <name type="scientific">Malus domestica</name>
    <name type="common">Apple</name>
    <name type="synonym">Pyrus malus</name>
    <dbReference type="NCBI Taxonomy" id="3750"/>
    <lineage>
        <taxon>Eukaryota</taxon>
        <taxon>Viridiplantae</taxon>
        <taxon>Streptophyta</taxon>
        <taxon>Embryophyta</taxon>
        <taxon>Tracheophyta</taxon>
        <taxon>Spermatophyta</taxon>
        <taxon>Magnoliopsida</taxon>
        <taxon>eudicotyledons</taxon>
        <taxon>Gunneridae</taxon>
        <taxon>Pentapetalae</taxon>
        <taxon>rosids</taxon>
        <taxon>fabids</taxon>
        <taxon>Rosales</taxon>
        <taxon>Rosaceae</taxon>
        <taxon>Amygdaloideae</taxon>
        <taxon>Maleae</taxon>
        <taxon>Malus</taxon>
    </lineage>
</organism>
<reference evidence="1 2" key="1">
    <citation type="submission" date="2018-10" db="EMBL/GenBank/DDBJ databases">
        <title>A high-quality apple genome assembly.</title>
        <authorList>
            <person name="Hu J."/>
        </authorList>
    </citation>
    <scope>NUCLEOTIDE SEQUENCE [LARGE SCALE GENOMIC DNA]</scope>
    <source>
        <strain evidence="2">cv. HFTH1</strain>
        <tissue evidence="1">Young leaf</tissue>
    </source>
</reference>
<proteinExistence type="predicted"/>
<keyword evidence="2" id="KW-1185">Reference proteome</keyword>
<comment type="caution">
    <text evidence="1">The sequence shown here is derived from an EMBL/GenBank/DDBJ whole genome shotgun (WGS) entry which is preliminary data.</text>
</comment>
<name>A0A498K2R6_MALDO</name>
<protein>
    <submittedName>
        <fullName evidence="1">Uncharacterized protein</fullName>
    </submittedName>
</protein>
<sequence length="105" mass="11577">MIVRDDAETFVAAASKNFPDIYSALHAEAYLVARECLFWTMVRGFTNLQIEGDSLQIVGELSDSSSNCQVVEDTKAFFPAVIEDLVAHIRRQANIVAACSLCSFN</sequence>
<dbReference type="AlphaFoldDB" id="A0A498K2R6"/>
<gene>
    <name evidence="1" type="ORF">DVH24_030533</name>
</gene>
<dbReference type="EMBL" id="RDQH01000331">
    <property type="protein sequence ID" value="RXI00043.1"/>
    <property type="molecule type" value="Genomic_DNA"/>
</dbReference>
<accession>A0A498K2R6</accession>
<evidence type="ECO:0000313" key="1">
    <source>
        <dbReference type="EMBL" id="RXI00043.1"/>
    </source>
</evidence>